<dbReference type="RefSeq" id="WP_147757449.1">
    <property type="nucleotide sequence ID" value="NZ_SAXT01000001.1"/>
</dbReference>
<keyword evidence="3" id="KW-0314">Glutamate biosynthesis</keyword>
<evidence type="ECO:0000256" key="1">
    <source>
        <dbReference type="ARBA" id="ARBA00022605"/>
    </source>
</evidence>
<feature type="domain" description="FAD/NAD(P)-binding" evidence="5">
    <location>
        <begin position="153"/>
        <end position="464"/>
    </location>
</feature>
<keyword evidence="2" id="KW-0560">Oxidoreductase</keyword>
<dbReference type="InterPro" id="IPR051394">
    <property type="entry name" value="Glutamate_Synthase"/>
</dbReference>
<dbReference type="PRINTS" id="PR00419">
    <property type="entry name" value="ADXRDTASE"/>
</dbReference>
<dbReference type="SUPFAM" id="SSF46548">
    <property type="entry name" value="alpha-helical ferredoxin"/>
    <property type="match status" value="1"/>
</dbReference>
<dbReference type="Pfam" id="PF07992">
    <property type="entry name" value="Pyr_redox_2"/>
    <property type="match status" value="1"/>
</dbReference>
<dbReference type="InterPro" id="IPR028261">
    <property type="entry name" value="DPD_II"/>
</dbReference>
<organism evidence="7 8">
    <name type="scientific">Brachyspira aalborgi</name>
    <dbReference type="NCBI Taxonomy" id="29522"/>
    <lineage>
        <taxon>Bacteria</taxon>
        <taxon>Pseudomonadati</taxon>
        <taxon>Spirochaetota</taxon>
        <taxon>Spirochaetia</taxon>
        <taxon>Brachyspirales</taxon>
        <taxon>Brachyspiraceae</taxon>
        <taxon>Brachyspira</taxon>
    </lineage>
</organism>
<dbReference type="Pfam" id="PF14691">
    <property type="entry name" value="Fer4_20"/>
    <property type="match status" value="1"/>
</dbReference>
<sequence length="490" mass="54952">MGNPRGFLDFQRVELIKLEPEERIKNYREFSELPSKKEQERQGGRCMNCGVSFCQVGKIEQKKEIGCPLKNLIPEWNDLIYKGLWEEAYRRLSLTNPFPEFTGRVCPAPCEDSCVCAINGKSVTIKNNELAIIENAYKENLIKPIKPLKKKNKKVAIIGSGPAGLSCAYSLNIAGYDVEVFERSDRAGGLLIYGIPDMKLDKNILKRTLDNLEKSGIKFNTNQNINSKAKAQKLVEEFDAIVLSTGASEPKDLKIEGRDLKGIMFAVDFLTKNTKSLFEKGCAEEIAKDKDVLIIGSGDTSVDCAAVAVRQGAKSITRFERSAKRSLTRLKNNPWPLKADIFKTDYGLEEAIFKYGKDPRDYEKLTKKFIGKNGKVEGVIARDLKKVMVDGKLVNEEIKGSDKFYKADLILLAMGFEGSENNLKEIFEIKFDKKNNIEENNFNAKNKIFVCGDARIGQSLVVWAIEDGKKCAEAVDEVLSLNNKVLKNII</sequence>
<dbReference type="GO" id="GO:0016639">
    <property type="term" value="F:oxidoreductase activity, acting on the CH-NH2 group of donors, NAD or NADP as acceptor"/>
    <property type="evidence" value="ECO:0007669"/>
    <property type="project" value="InterPro"/>
</dbReference>
<dbReference type="Gene3D" id="1.10.1060.10">
    <property type="entry name" value="Alpha-helical ferredoxin"/>
    <property type="match status" value="1"/>
</dbReference>
<evidence type="ECO:0000259" key="5">
    <source>
        <dbReference type="Pfam" id="PF07992"/>
    </source>
</evidence>
<dbReference type="InterPro" id="IPR009051">
    <property type="entry name" value="Helical_ferredxn"/>
</dbReference>
<dbReference type="InterPro" id="IPR006005">
    <property type="entry name" value="Glut_synth_ssu1"/>
</dbReference>
<dbReference type="InterPro" id="IPR036188">
    <property type="entry name" value="FAD/NAD-bd_sf"/>
</dbReference>
<dbReference type="NCBIfam" id="TIGR01317">
    <property type="entry name" value="GOGAT_sm_gam"/>
    <property type="match status" value="1"/>
</dbReference>
<proteinExistence type="predicted"/>
<name>A0A5C8CJY2_9SPIR</name>
<dbReference type="PANTHER" id="PTHR43100:SF3">
    <property type="entry name" value="FAD_NAD(P)-BINDING DOMAIN-CONTAINING PROTEIN"/>
    <property type="match status" value="1"/>
</dbReference>
<gene>
    <name evidence="7" type="ORF">EPJ80_00370</name>
</gene>
<dbReference type="InterPro" id="IPR023753">
    <property type="entry name" value="FAD/NAD-binding_dom"/>
</dbReference>
<dbReference type="EMBL" id="SAXT01000001">
    <property type="protein sequence ID" value="TXJ13236.1"/>
    <property type="molecule type" value="Genomic_DNA"/>
</dbReference>
<dbReference type="Proteomes" id="UP000325116">
    <property type="component" value="Unassembled WGS sequence"/>
</dbReference>
<feature type="domain" description="Dihydroprymidine dehydrogenase" evidence="6">
    <location>
        <begin position="23"/>
        <end position="139"/>
    </location>
</feature>
<protein>
    <submittedName>
        <fullName evidence="7">Glutamate synthase subunit beta</fullName>
    </submittedName>
</protein>
<dbReference type="PANTHER" id="PTHR43100">
    <property type="entry name" value="GLUTAMATE SYNTHASE [NADPH] SMALL CHAIN"/>
    <property type="match status" value="1"/>
</dbReference>
<reference evidence="7 8" key="1">
    <citation type="journal article" date="1992" name="Lakartidningen">
        <title>[Penicillin V and not amoxicillin is the first choice preparation in acute otitis].</title>
        <authorList>
            <person name="Kamme C."/>
            <person name="Lundgren K."/>
            <person name="Prellner K."/>
        </authorList>
    </citation>
    <scope>NUCLEOTIDE SEQUENCE [LARGE SCALE GENOMIC DNA]</scope>
    <source>
        <strain evidence="7 8">W1</strain>
    </source>
</reference>
<evidence type="ECO:0000313" key="8">
    <source>
        <dbReference type="Proteomes" id="UP000325116"/>
    </source>
</evidence>
<dbReference type="SUPFAM" id="SSF51971">
    <property type="entry name" value="Nucleotide-binding domain"/>
    <property type="match status" value="1"/>
</dbReference>
<comment type="pathway">
    <text evidence="4">Amino-acid biosynthesis.</text>
</comment>
<evidence type="ECO:0000256" key="4">
    <source>
        <dbReference type="ARBA" id="ARBA00029440"/>
    </source>
</evidence>
<dbReference type="AlphaFoldDB" id="A0A5C8CJY2"/>
<dbReference type="GO" id="GO:0006537">
    <property type="term" value="P:glutamate biosynthetic process"/>
    <property type="evidence" value="ECO:0007669"/>
    <property type="project" value="UniProtKB-KW"/>
</dbReference>
<keyword evidence="1" id="KW-0028">Amino-acid biosynthesis</keyword>
<dbReference type="Gene3D" id="3.50.50.60">
    <property type="entry name" value="FAD/NAD(P)-binding domain"/>
    <property type="match status" value="2"/>
</dbReference>
<comment type="caution">
    <text evidence="7">The sequence shown here is derived from an EMBL/GenBank/DDBJ whole genome shotgun (WGS) entry which is preliminary data.</text>
</comment>
<evidence type="ECO:0000256" key="3">
    <source>
        <dbReference type="ARBA" id="ARBA00023164"/>
    </source>
</evidence>
<dbReference type="GO" id="GO:0051536">
    <property type="term" value="F:iron-sulfur cluster binding"/>
    <property type="evidence" value="ECO:0007669"/>
    <property type="project" value="InterPro"/>
</dbReference>
<evidence type="ECO:0000313" key="7">
    <source>
        <dbReference type="EMBL" id="TXJ13236.1"/>
    </source>
</evidence>
<evidence type="ECO:0000259" key="6">
    <source>
        <dbReference type="Pfam" id="PF14691"/>
    </source>
</evidence>
<evidence type="ECO:0000256" key="2">
    <source>
        <dbReference type="ARBA" id="ARBA00023002"/>
    </source>
</evidence>
<accession>A0A5C8CJY2</accession>